<proteinExistence type="predicted"/>
<sequence length="32" mass="3583">LAHSFRQMVTTRAAAALDGWPAAKTWEVVELR</sequence>
<evidence type="ECO:0000313" key="1">
    <source>
        <dbReference type="EMBL" id="CAA9380073.1"/>
    </source>
</evidence>
<dbReference type="AlphaFoldDB" id="A0A6J4NC08"/>
<gene>
    <name evidence="1" type="ORF">AVDCRST_MAG93-9109</name>
</gene>
<reference evidence="1" key="1">
    <citation type="submission" date="2020-02" db="EMBL/GenBank/DDBJ databases">
        <authorList>
            <person name="Meier V. D."/>
        </authorList>
    </citation>
    <scope>NUCLEOTIDE SEQUENCE</scope>
    <source>
        <strain evidence="1">AVDCRST_MAG93</strain>
    </source>
</reference>
<protein>
    <submittedName>
        <fullName evidence="1">Uncharacterized protein</fullName>
    </submittedName>
</protein>
<organism evidence="1">
    <name type="scientific">uncultured Chloroflexia bacterium</name>
    <dbReference type="NCBI Taxonomy" id="1672391"/>
    <lineage>
        <taxon>Bacteria</taxon>
        <taxon>Bacillati</taxon>
        <taxon>Chloroflexota</taxon>
        <taxon>Chloroflexia</taxon>
        <taxon>environmental samples</taxon>
    </lineage>
</organism>
<feature type="non-terminal residue" evidence="1">
    <location>
        <position position="1"/>
    </location>
</feature>
<accession>A0A6J4NC08</accession>
<dbReference type="EMBL" id="CADCTR010003055">
    <property type="protein sequence ID" value="CAA9380073.1"/>
    <property type="molecule type" value="Genomic_DNA"/>
</dbReference>
<name>A0A6J4NC08_9CHLR</name>